<reference evidence="1 2" key="1">
    <citation type="journal article" date="2019" name="Environ. Microbiol.">
        <title>At the nexus of three kingdoms: the genome of the mycorrhizal fungus Gigaspora margarita provides insights into plant, endobacterial and fungal interactions.</title>
        <authorList>
            <person name="Venice F."/>
            <person name="Ghignone S."/>
            <person name="Salvioli di Fossalunga A."/>
            <person name="Amselem J."/>
            <person name="Novero M."/>
            <person name="Xianan X."/>
            <person name="Sedzielewska Toro K."/>
            <person name="Morin E."/>
            <person name="Lipzen A."/>
            <person name="Grigoriev I.V."/>
            <person name="Henrissat B."/>
            <person name="Martin F.M."/>
            <person name="Bonfante P."/>
        </authorList>
    </citation>
    <scope>NUCLEOTIDE SEQUENCE [LARGE SCALE GENOMIC DNA]</scope>
    <source>
        <strain evidence="1 2">BEG34</strain>
    </source>
</reference>
<dbReference type="AlphaFoldDB" id="A0A8H4AYT5"/>
<sequence length="117" mass="13423">MLVTKKELELSRMNEAISWHKKSDDNNNEKGMFNIGCCYQIGIDNKSKKASNAGFYQNEISLKKVYKDQKKGINNLLRQIDDNLSKNKSKEVITKKEKTPQAKVVLKSNVEIVKDKC</sequence>
<dbReference type="OrthoDB" id="2491423at2759"/>
<name>A0A8H4AYT5_GIGMA</name>
<proteinExistence type="predicted"/>
<gene>
    <name evidence="1" type="ORF">F8M41_001928</name>
</gene>
<protein>
    <submittedName>
        <fullName evidence="1">Uncharacterized protein</fullName>
    </submittedName>
</protein>
<comment type="caution">
    <text evidence="1">The sequence shown here is derived from an EMBL/GenBank/DDBJ whole genome shotgun (WGS) entry which is preliminary data.</text>
</comment>
<evidence type="ECO:0000313" key="1">
    <source>
        <dbReference type="EMBL" id="KAF0545753.1"/>
    </source>
</evidence>
<keyword evidence="2" id="KW-1185">Reference proteome</keyword>
<evidence type="ECO:0000313" key="2">
    <source>
        <dbReference type="Proteomes" id="UP000439903"/>
    </source>
</evidence>
<dbReference type="Proteomes" id="UP000439903">
    <property type="component" value="Unassembled WGS sequence"/>
</dbReference>
<dbReference type="EMBL" id="WTPW01000117">
    <property type="protein sequence ID" value="KAF0545753.1"/>
    <property type="molecule type" value="Genomic_DNA"/>
</dbReference>
<organism evidence="1 2">
    <name type="scientific">Gigaspora margarita</name>
    <dbReference type="NCBI Taxonomy" id="4874"/>
    <lineage>
        <taxon>Eukaryota</taxon>
        <taxon>Fungi</taxon>
        <taxon>Fungi incertae sedis</taxon>
        <taxon>Mucoromycota</taxon>
        <taxon>Glomeromycotina</taxon>
        <taxon>Glomeromycetes</taxon>
        <taxon>Diversisporales</taxon>
        <taxon>Gigasporaceae</taxon>
        <taxon>Gigaspora</taxon>
    </lineage>
</organism>
<accession>A0A8H4AYT5</accession>